<dbReference type="Gene3D" id="1.10.10.10">
    <property type="entry name" value="Winged helix-like DNA-binding domain superfamily/Winged helix DNA-binding domain"/>
    <property type="match status" value="1"/>
</dbReference>
<evidence type="ECO:0000313" key="11">
    <source>
        <dbReference type="Proteomes" id="UP000252107"/>
    </source>
</evidence>
<accession>A0A367QUZ8</accession>
<dbReference type="PANTHER" id="PTHR48111:SF38">
    <property type="entry name" value="TWO-COMPONENT RESPONSE REGULATOR"/>
    <property type="match status" value="1"/>
</dbReference>
<feature type="domain" description="Response regulatory" evidence="8">
    <location>
        <begin position="3"/>
        <end position="117"/>
    </location>
</feature>
<keyword evidence="5" id="KW-0804">Transcription</keyword>
<sequence>MNRILIAEDEPRIASFLEKGFRANGFTTAVAKDGEEAIAMASGNNFDLLILDIGLPGKDGWAVLEELCGQGEQLPIIILSALDDVKQKVHGLENGADDYVTKPFRFEELLARVRLRLRDRYLPRVKDEFLLSVGDVVLDLRTRHVKVSNRPIELSAREFTLAEIFLRYPGQVLSREQLLSYVWGYDYDPGSNIVDVYVGYLRKKLGSNLIETVRGMGYRLCSGEAGGQRGRGTGGE</sequence>
<dbReference type="InterPro" id="IPR001789">
    <property type="entry name" value="Sig_transdc_resp-reg_receiver"/>
</dbReference>
<comment type="caution">
    <text evidence="10">The sequence shown here is derived from an EMBL/GenBank/DDBJ whole genome shotgun (WGS) entry which is preliminary data.</text>
</comment>
<dbReference type="Gene3D" id="3.40.50.2300">
    <property type="match status" value="1"/>
</dbReference>
<dbReference type="Proteomes" id="UP000252107">
    <property type="component" value="Unassembled WGS sequence"/>
</dbReference>
<dbReference type="GO" id="GO:0032993">
    <property type="term" value="C:protein-DNA complex"/>
    <property type="evidence" value="ECO:0007669"/>
    <property type="project" value="TreeGrafter"/>
</dbReference>
<organism evidence="10 11">
    <name type="scientific">Nostoc minutum NIES-26</name>
    <dbReference type="NCBI Taxonomy" id="1844469"/>
    <lineage>
        <taxon>Bacteria</taxon>
        <taxon>Bacillati</taxon>
        <taxon>Cyanobacteriota</taxon>
        <taxon>Cyanophyceae</taxon>
        <taxon>Nostocales</taxon>
        <taxon>Nostocaceae</taxon>
        <taxon>Nostoc</taxon>
    </lineage>
</organism>
<dbReference type="Gene3D" id="6.10.250.690">
    <property type="match status" value="1"/>
</dbReference>
<keyword evidence="11" id="KW-1185">Reference proteome</keyword>
<evidence type="ECO:0000313" key="10">
    <source>
        <dbReference type="EMBL" id="RCJ28017.1"/>
    </source>
</evidence>
<dbReference type="InterPro" id="IPR011006">
    <property type="entry name" value="CheY-like_superfamily"/>
</dbReference>
<gene>
    <name evidence="10" type="ORF">A6770_24325</name>
</gene>
<evidence type="ECO:0000256" key="5">
    <source>
        <dbReference type="ARBA" id="ARBA00023163"/>
    </source>
</evidence>
<dbReference type="Pfam" id="PF00486">
    <property type="entry name" value="Trans_reg_C"/>
    <property type="match status" value="1"/>
</dbReference>
<dbReference type="GO" id="GO:0006355">
    <property type="term" value="P:regulation of DNA-templated transcription"/>
    <property type="evidence" value="ECO:0007669"/>
    <property type="project" value="InterPro"/>
</dbReference>
<dbReference type="EMBL" id="LXQD01000300">
    <property type="protein sequence ID" value="RCJ28017.1"/>
    <property type="molecule type" value="Genomic_DNA"/>
</dbReference>
<keyword evidence="4 7" id="KW-0238">DNA-binding</keyword>
<dbReference type="FunFam" id="1.10.10.10:FF:000005">
    <property type="entry name" value="Two-component system response regulator"/>
    <property type="match status" value="1"/>
</dbReference>
<keyword evidence="3" id="KW-0805">Transcription regulation</keyword>
<evidence type="ECO:0000256" key="7">
    <source>
        <dbReference type="PROSITE-ProRule" id="PRU01091"/>
    </source>
</evidence>
<evidence type="ECO:0000256" key="4">
    <source>
        <dbReference type="ARBA" id="ARBA00023125"/>
    </source>
</evidence>
<dbReference type="InterPro" id="IPR001867">
    <property type="entry name" value="OmpR/PhoB-type_DNA-bd"/>
</dbReference>
<evidence type="ECO:0000259" key="9">
    <source>
        <dbReference type="PROSITE" id="PS51755"/>
    </source>
</evidence>
<feature type="DNA-binding region" description="OmpR/PhoB-type" evidence="7">
    <location>
        <begin position="128"/>
        <end position="222"/>
    </location>
</feature>
<dbReference type="CDD" id="cd00383">
    <property type="entry name" value="trans_reg_C"/>
    <property type="match status" value="1"/>
</dbReference>
<dbReference type="PANTHER" id="PTHR48111">
    <property type="entry name" value="REGULATOR OF RPOS"/>
    <property type="match status" value="1"/>
</dbReference>
<evidence type="ECO:0000256" key="2">
    <source>
        <dbReference type="ARBA" id="ARBA00023012"/>
    </source>
</evidence>
<reference evidence="10" key="1">
    <citation type="submission" date="2016-04" db="EMBL/GenBank/DDBJ databases">
        <authorList>
            <person name="Tabuchi Yagui T.R."/>
        </authorList>
    </citation>
    <scope>NUCLEOTIDE SEQUENCE [LARGE SCALE GENOMIC DNA]</scope>
    <source>
        <strain evidence="10">NIES-26</strain>
    </source>
</reference>
<feature type="domain" description="OmpR/PhoB-type" evidence="9">
    <location>
        <begin position="128"/>
        <end position="222"/>
    </location>
</feature>
<keyword evidence="2" id="KW-0902">Two-component regulatory system</keyword>
<evidence type="ECO:0000256" key="1">
    <source>
        <dbReference type="ARBA" id="ARBA00022553"/>
    </source>
</evidence>
<dbReference type="SMART" id="SM00448">
    <property type="entry name" value="REC"/>
    <property type="match status" value="1"/>
</dbReference>
<dbReference type="GO" id="GO:0000976">
    <property type="term" value="F:transcription cis-regulatory region binding"/>
    <property type="evidence" value="ECO:0007669"/>
    <property type="project" value="TreeGrafter"/>
</dbReference>
<dbReference type="InterPro" id="IPR036388">
    <property type="entry name" value="WH-like_DNA-bd_sf"/>
</dbReference>
<protein>
    <submittedName>
        <fullName evidence="10">DNA-binding response regulator</fullName>
    </submittedName>
</protein>
<dbReference type="InterPro" id="IPR039420">
    <property type="entry name" value="WalR-like"/>
</dbReference>
<evidence type="ECO:0000256" key="6">
    <source>
        <dbReference type="PROSITE-ProRule" id="PRU00169"/>
    </source>
</evidence>
<dbReference type="SUPFAM" id="SSF52172">
    <property type="entry name" value="CheY-like"/>
    <property type="match status" value="1"/>
</dbReference>
<feature type="modified residue" description="4-aspartylphosphate" evidence="6">
    <location>
        <position position="52"/>
    </location>
</feature>
<dbReference type="PROSITE" id="PS50110">
    <property type="entry name" value="RESPONSE_REGULATORY"/>
    <property type="match status" value="1"/>
</dbReference>
<dbReference type="PROSITE" id="PS51755">
    <property type="entry name" value="OMPR_PHOB"/>
    <property type="match status" value="1"/>
</dbReference>
<proteinExistence type="predicted"/>
<name>A0A367QUZ8_9NOSO</name>
<dbReference type="AlphaFoldDB" id="A0A367QUZ8"/>
<dbReference type="GO" id="GO:0000156">
    <property type="term" value="F:phosphorelay response regulator activity"/>
    <property type="evidence" value="ECO:0007669"/>
    <property type="project" value="TreeGrafter"/>
</dbReference>
<keyword evidence="1 6" id="KW-0597">Phosphoprotein</keyword>
<dbReference type="GO" id="GO:0005829">
    <property type="term" value="C:cytosol"/>
    <property type="evidence" value="ECO:0007669"/>
    <property type="project" value="TreeGrafter"/>
</dbReference>
<dbReference type="SMART" id="SM00862">
    <property type="entry name" value="Trans_reg_C"/>
    <property type="match status" value="1"/>
</dbReference>
<evidence type="ECO:0000259" key="8">
    <source>
        <dbReference type="PROSITE" id="PS50110"/>
    </source>
</evidence>
<dbReference type="Pfam" id="PF00072">
    <property type="entry name" value="Response_reg"/>
    <property type="match status" value="1"/>
</dbReference>
<evidence type="ECO:0000256" key="3">
    <source>
        <dbReference type="ARBA" id="ARBA00023015"/>
    </source>
</evidence>